<evidence type="ECO:0000256" key="1">
    <source>
        <dbReference type="SAM" id="MobiDB-lite"/>
    </source>
</evidence>
<evidence type="ECO:0000313" key="2">
    <source>
        <dbReference type="EMBL" id="QKE61820.1"/>
    </source>
</evidence>
<dbReference type="KEGG" id="pcam:HNE05_12110"/>
<evidence type="ECO:0000313" key="3">
    <source>
        <dbReference type="Proteomes" id="UP000501379"/>
    </source>
</evidence>
<feature type="region of interest" description="Disordered" evidence="1">
    <location>
        <begin position="1"/>
        <end position="84"/>
    </location>
</feature>
<accession>A0A6M8FCJ7</accession>
<proteinExistence type="predicted"/>
<name>A0A6M8FCJ7_9GAMM</name>
<protein>
    <submittedName>
        <fullName evidence="2">Uncharacterized protein</fullName>
    </submittedName>
</protein>
<feature type="compositionally biased region" description="Pro residues" evidence="1">
    <location>
        <begin position="10"/>
        <end position="30"/>
    </location>
</feature>
<feature type="compositionally biased region" description="Basic and acidic residues" evidence="1">
    <location>
        <begin position="51"/>
        <end position="60"/>
    </location>
</feature>
<reference evidence="2" key="1">
    <citation type="submission" date="2020-07" db="EMBL/GenBank/DDBJ databases">
        <title>Nitrate ammonifying Pseudomonas campi sp. nov. isolated from German agricultural grassland.</title>
        <authorList>
            <person name="Timsy T."/>
            <person name="Ulrich A."/>
            <person name="Spanner T."/>
            <person name="Foesel B."/>
            <person name="Kolb S."/>
            <person name="Horn M.A."/>
            <person name="Behrendt U."/>
        </authorList>
    </citation>
    <scope>NUCLEOTIDE SEQUENCE</scope>
    <source>
        <strain evidence="2">S1-A32-2</strain>
    </source>
</reference>
<sequence length="84" mass="9403">MHTPIDPQLPVIPAPPAERPNPDVAPPPIGDPRQQPLPGEQHDPLLNPWPELKEPRRSEQEDLLDGYSGPAEDDERFASIEPYQ</sequence>
<organism evidence="2 3">
    <name type="scientific">Aquipseudomonas campi</name>
    <dbReference type="NCBI Taxonomy" id="2731681"/>
    <lineage>
        <taxon>Bacteria</taxon>
        <taxon>Pseudomonadati</taxon>
        <taxon>Pseudomonadota</taxon>
        <taxon>Gammaproteobacteria</taxon>
        <taxon>Pseudomonadales</taxon>
        <taxon>Pseudomonadaceae</taxon>
        <taxon>Aquipseudomonas</taxon>
    </lineage>
</organism>
<dbReference type="AlphaFoldDB" id="A0A6M8FCJ7"/>
<dbReference type="Proteomes" id="UP000501379">
    <property type="component" value="Chromosome"/>
</dbReference>
<keyword evidence="3" id="KW-1185">Reference proteome</keyword>
<dbReference type="EMBL" id="CP053697">
    <property type="protein sequence ID" value="QKE61820.1"/>
    <property type="molecule type" value="Genomic_DNA"/>
</dbReference>
<gene>
    <name evidence="2" type="ORF">HNE05_12110</name>
</gene>
<dbReference type="RefSeq" id="WP_173208628.1">
    <property type="nucleotide sequence ID" value="NZ_CP053697.2"/>
</dbReference>